<feature type="domain" description="NodB homology" evidence="1">
    <location>
        <begin position="1"/>
        <end position="107"/>
    </location>
</feature>
<dbReference type="InterPro" id="IPR011330">
    <property type="entry name" value="Glyco_hydro/deAcase_b/a-brl"/>
</dbReference>
<dbReference type="PROSITE" id="PS51677">
    <property type="entry name" value="NODB"/>
    <property type="match status" value="1"/>
</dbReference>
<dbReference type="Pfam" id="PF01522">
    <property type="entry name" value="Polysacc_deac_1"/>
    <property type="match status" value="1"/>
</dbReference>
<organism evidence="2 3">
    <name type="scientific">Nocardioides piscis</name>
    <dbReference type="NCBI Taxonomy" id="2714938"/>
    <lineage>
        <taxon>Bacteria</taxon>
        <taxon>Bacillati</taxon>
        <taxon>Actinomycetota</taxon>
        <taxon>Actinomycetes</taxon>
        <taxon>Propionibacteriales</taxon>
        <taxon>Nocardioidaceae</taxon>
        <taxon>Nocardioides</taxon>
    </lineage>
</organism>
<sequence>MIGAHTTHHKRLTGLTPTVLQQEIVECRSKVEKLSQAPCQWFAWPFGRYSDIDEAALSLALETYDLVFSSDGYPKYTGHQGRVLNRRHIEPYWPARHAKFFLRGQRV</sequence>
<dbReference type="Proteomes" id="UP000502035">
    <property type="component" value="Chromosome"/>
</dbReference>
<dbReference type="Gene3D" id="3.20.20.370">
    <property type="entry name" value="Glycoside hydrolase/deacetylase"/>
    <property type="match status" value="1"/>
</dbReference>
<reference evidence="2 3" key="1">
    <citation type="submission" date="2020-03" db="EMBL/GenBank/DDBJ databases">
        <title>Nocardioides sp. nov., isolated from fish.</title>
        <authorList>
            <person name="Hyun D.-W."/>
            <person name="Bae J.-W."/>
        </authorList>
    </citation>
    <scope>NUCLEOTIDE SEQUENCE [LARGE SCALE GENOMIC DNA]</scope>
    <source>
        <strain evidence="2 3">HDW12A</strain>
    </source>
</reference>
<proteinExistence type="predicted"/>
<dbReference type="EMBL" id="CP049866">
    <property type="protein sequence ID" value="QIK77305.1"/>
    <property type="molecule type" value="Genomic_DNA"/>
</dbReference>
<dbReference type="CDD" id="cd10918">
    <property type="entry name" value="CE4_NodB_like_5s_6s"/>
    <property type="match status" value="1"/>
</dbReference>
<dbReference type="GO" id="GO:0016810">
    <property type="term" value="F:hydrolase activity, acting on carbon-nitrogen (but not peptide) bonds"/>
    <property type="evidence" value="ECO:0007669"/>
    <property type="project" value="InterPro"/>
</dbReference>
<dbReference type="KEGG" id="npi:G7071_07205"/>
<evidence type="ECO:0000313" key="3">
    <source>
        <dbReference type="Proteomes" id="UP000502035"/>
    </source>
</evidence>
<dbReference type="SUPFAM" id="SSF88713">
    <property type="entry name" value="Glycoside hydrolase/deacetylase"/>
    <property type="match status" value="1"/>
</dbReference>
<dbReference type="AlphaFoldDB" id="A0A6G7YKP2"/>
<name>A0A6G7YKP2_9ACTN</name>
<dbReference type="InterPro" id="IPR002509">
    <property type="entry name" value="NODB_dom"/>
</dbReference>
<protein>
    <submittedName>
        <fullName evidence="2">Polysaccharide deacetylase family protein</fullName>
    </submittedName>
</protein>
<accession>A0A6G7YKP2</accession>
<gene>
    <name evidence="2" type="ORF">G7071_07205</name>
</gene>
<evidence type="ECO:0000259" key="1">
    <source>
        <dbReference type="PROSITE" id="PS51677"/>
    </source>
</evidence>
<dbReference type="GO" id="GO:0005975">
    <property type="term" value="P:carbohydrate metabolic process"/>
    <property type="evidence" value="ECO:0007669"/>
    <property type="project" value="InterPro"/>
</dbReference>
<keyword evidence="3" id="KW-1185">Reference proteome</keyword>
<evidence type="ECO:0000313" key="2">
    <source>
        <dbReference type="EMBL" id="QIK77305.1"/>
    </source>
</evidence>
<dbReference type="RefSeq" id="WP_166320989.1">
    <property type="nucleotide sequence ID" value="NZ_CP049866.1"/>
</dbReference>